<keyword evidence="3" id="KW-1185">Reference proteome</keyword>
<evidence type="ECO:0000313" key="2">
    <source>
        <dbReference type="EMBL" id="MCM5680730.1"/>
    </source>
</evidence>
<evidence type="ECO:0000313" key="3">
    <source>
        <dbReference type="Proteomes" id="UP001165541"/>
    </source>
</evidence>
<dbReference type="PROSITE" id="PS51257">
    <property type="entry name" value="PROKAR_LIPOPROTEIN"/>
    <property type="match status" value="1"/>
</dbReference>
<dbReference type="InterPro" id="IPR007332">
    <property type="entry name" value="DUF411"/>
</dbReference>
<dbReference type="RefSeq" id="WP_251779179.1">
    <property type="nucleotide sequence ID" value="NZ_JAMKFE010000008.1"/>
</dbReference>
<dbReference type="EMBL" id="JAMKFE010000008">
    <property type="protein sequence ID" value="MCM5680730.1"/>
    <property type="molecule type" value="Genomic_DNA"/>
</dbReference>
<accession>A0ABT0YPR9</accession>
<keyword evidence="1" id="KW-0732">Signal</keyword>
<feature type="signal peptide" evidence="1">
    <location>
        <begin position="1"/>
        <end position="28"/>
    </location>
</feature>
<dbReference type="PROSITE" id="PS51318">
    <property type="entry name" value="TAT"/>
    <property type="match status" value="1"/>
</dbReference>
<evidence type="ECO:0000256" key="1">
    <source>
        <dbReference type="SAM" id="SignalP"/>
    </source>
</evidence>
<proteinExistence type="predicted"/>
<reference evidence="2" key="1">
    <citation type="submission" date="2022-05" db="EMBL/GenBank/DDBJ databases">
        <title>Schlegelella sp. nov., isolated from mangrove soil.</title>
        <authorList>
            <person name="Liu Y."/>
            <person name="Ge X."/>
            <person name="Liu W."/>
        </authorList>
    </citation>
    <scope>NUCLEOTIDE SEQUENCE</scope>
    <source>
        <strain evidence="2">S2-27</strain>
    </source>
</reference>
<organism evidence="2 3">
    <name type="scientific">Caldimonas mangrovi</name>
    <dbReference type="NCBI Taxonomy" id="2944811"/>
    <lineage>
        <taxon>Bacteria</taxon>
        <taxon>Pseudomonadati</taxon>
        <taxon>Pseudomonadota</taxon>
        <taxon>Betaproteobacteria</taxon>
        <taxon>Burkholderiales</taxon>
        <taxon>Sphaerotilaceae</taxon>
        <taxon>Caldimonas</taxon>
    </lineage>
</organism>
<feature type="chain" id="PRO_5046116874" evidence="1">
    <location>
        <begin position="29"/>
        <end position="156"/>
    </location>
</feature>
<gene>
    <name evidence="2" type="ORF">M8A51_14485</name>
</gene>
<dbReference type="InterPro" id="IPR006311">
    <property type="entry name" value="TAT_signal"/>
</dbReference>
<sequence>MPTRRHFLGSVAAALGGAALGASGLACAATDARPQIEVWKSASCGCCHLWVDHLERNGFQVKVNDVAGPADYREKFGMPSAYGSCHTARVQGYVLEGHVPAREIHRLLKEKPQALGLAVPGMPVGSPGMEMGERKDPYDVMLVARDGKARVYQSYR</sequence>
<dbReference type="Proteomes" id="UP001165541">
    <property type="component" value="Unassembled WGS sequence"/>
</dbReference>
<dbReference type="Pfam" id="PF04214">
    <property type="entry name" value="DUF411"/>
    <property type="match status" value="1"/>
</dbReference>
<protein>
    <submittedName>
        <fullName evidence="2">DUF411 domain-containing protein</fullName>
    </submittedName>
</protein>
<name>A0ABT0YPR9_9BURK</name>
<comment type="caution">
    <text evidence="2">The sequence shown here is derived from an EMBL/GenBank/DDBJ whole genome shotgun (WGS) entry which is preliminary data.</text>
</comment>